<sequence length="335" mass="36841">MRAHAYRLRWEDRRVATTAEHYLVFAEFGAHGSSPIYEAWARGVASDADILSRIDELPRSKRIATLVFASARAAGAPLEDWAVMREWMRAHWDAIREIALTHETQTNEAGRCATLLPAFGLIEGPIALLEVGTSAGLCLHPDRYSYDYVTDGGVVALDPPTGPSAVRLRCELRNATLPATVPEVVWRAGIDRNPLEVSNPADRDWLETLIWPEHDERRRRLRAAAAVAASEPTHIVTGDINDELERLASQAPTDATLVVFHSAVLLYLDDEAKARFVETVRALDCVWVGNEAPGVLQAVDAQLVPRAMVASRFILSVDGTPRALTGQHGEAYEGL</sequence>
<comment type="caution">
    <text evidence="1">The sequence shown here is derived from an EMBL/GenBank/DDBJ whole genome shotgun (WGS) entry which is preliminary data.</text>
</comment>
<reference evidence="1 2" key="1">
    <citation type="journal article" date="2019" name="Int. J. Syst. Evol. Microbiol.">
        <title>The Global Catalogue of Microorganisms (GCM) 10K type strain sequencing project: providing services to taxonomists for standard genome sequencing and annotation.</title>
        <authorList>
            <consortium name="The Broad Institute Genomics Platform"/>
            <consortium name="The Broad Institute Genome Sequencing Center for Infectious Disease"/>
            <person name="Wu L."/>
            <person name="Ma J."/>
        </authorList>
    </citation>
    <scope>NUCLEOTIDE SEQUENCE [LARGE SCALE GENOMIC DNA]</scope>
    <source>
        <strain evidence="1 2">JCM 14902</strain>
    </source>
</reference>
<protein>
    <recommendedName>
        <fullName evidence="3">DUF2332 domain-containing protein</fullName>
    </recommendedName>
</protein>
<evidence type="ECO:0008006" key="3">
    <source>
        <dbReference type="Google" id="ProtNLM"/>
    </source>
</evidence>
<name>A0ABN2RYZ4_9MICO</name>
<organism evidence="1 2">
    <name type="scientific">Microbacterium pumilum</name>
    <dbReference type="NCBI Taxonomy" id="344165"/>
    <lineage>
        <taxon>Bacteria</taxon>
        <taxon>Bacillati</taxon>
        <taxon>Actinomycetota</taxon>
        <taxon>Actinomycetes</taxon>
        <taxon>Micrococcales</taxon>
        <taxon>Microbacteriaceae</taxon>
        <taxon>Microbacterium</taxon>
    </lineage>
</organism>
<evidence type="ECO:0000313" key="1">
    <source>
        <dbReference type="EMBL" id="GAA1976845.1"/>
    </source>
</evidence>
<dbReference type="EMBL" id="BAAAOH010000001">
    <property type="protein sequence ID" value="GAA1976845.1"/>
    <property type="molecule type" value="Genomic_DNA"/>
</dbReference>
<dbReference type="Pfam" id="PF10094">
    <property type="entry name" value="DUF2332"/>
    <property type="match status" value="1"/>
</dbReference>
<dbReference type="InterPro" id="IPR011200">
    <property type="entry name" value="UCP012608"/>
</dbReference>
<proteinExistence type="predicted"/>
<gene>
    <name evidence="1" type="ORF">GCM10009777_07260</name>
</gene>
<dbReference type="Proteomes" id="UP001500326">
    <property type="component" value="Unassembled WGS sequence"/>
</dbReference>
<evidence type="ECO:0000313" key="2">
    <source>
        <dbReference type="Proteomes" id="UP001500326"/>
    </source>
</evidence>
<accession>A0ABN2RYZ4</accession>
<keyword evidence="2" id="KW-1185">Reference proteome</keyword>